<evidence type="ECO:0000256" key="3">
    <source>
        <dbReference type="ARBA" id="ARBA00040298"/>
    </source>
</evidence>
<evidence type="ECO:0000256" key="2">
    <source>
        <dbReference type="ARBA" id="ARBA00038825"/>
    </source>
</evidence>
<dbReference type="PANTHER" id="PTHR10668">
    <property type="entry name" value="PHYTOENE DEHYDROGENASE"/>
    <property type="match status" value="1"/>
</dbReference>
<reference evidence="5 6" key="1">
    <citation type="submission" date="2022-03" db="EMBL/GenBank/DDBJ databases">
        <title>Pseudonocardia alaer sp. nov., a novel actinomycete isolated from reed forest soil.</title>
        <authorList>
            <person name="Wang L."/>
        </authorList>
    </citation>
    <scope>NUCLEOTIDE SEQUENCE [LARGE SCALE GENOMIC DNA]</scope>
    <source>
        <strain evidence="5 6">Y-16303</strain>
    </source>
</reference>
<dbReference type="EMBL" id="JAKXMK010000030">
    <property type="protein sequence ID" value="MCH6170067.1"/>
    <property type="molecule type" value="Genomic_DNA"/>
</dbReference>
<dbReference type="PANTHER" id="PTHR10668:SF105">
    <property type="entry name" value="DEHYDROGENASE-RELATED"/>
    <property type="match status" value="1"/>
</dbReference>
<dbReference type="PRINTS" id="PR00411">
    <property type="entry name" value="PNDRDTASEI"/>
</dbReference>
<evidence type="ECO:0000313" key="6">
    <source>
        <dbReference type="Proteomes" id="UP001299970"/>
    </source>
</evidence>
<feature type="domain" description="Amine oxidase" evidence="4">
    <location>
        <begin position="18"/>
        <end position="359"/>
    </location>
</feature>
<proteinExistence type="predicted"/>
<keyword evidence="6" id="KW-1185">Reference proteome</keyword>
<comment type="caution">
    <text evidence="5">The sequence shown here is derived from an EMBL/GenBank/DDBJ whole genome shotgun (WGS) entry which is preliminary data.</text>
</comment>
<evidence type="ECO:0000313" key="5">
    <source>
        <dbReference type="EMBL" id="MCH6170067.1"/>
    </source>
</evidence>
<comment type="function">
    <text evidence="1">Probable oxidoreductase that may play a role as regulator of mitochondrial function.</text>
</comment>
<dbReference type="Proteomes" id="UP001299970">
    <property type="component" value="Unassembled WGS sequence"/>
</dbReference>
<comment type="subunit">
    <text evidence="2">Interacts with COX5B; this interaction may contribute to localize PYROXD2 to the inner face of the inner mitochondrial membrane.</text>
</comment>
<evidence type="ECO:0000259" key="4">
    <source>
        <dbReference type="Pfam" id="PF01593"/>
    </source>
</evidence>
<name>A0ABS9TNG3_9PSEU</name>
<dbReference type="InterPro" id="IPR036188">
    <property type="entry name" value="FAD/NAD-bd_sf"/>
</dbReference>
<dbReference type="RefSeq" id="WP_241040871.1">
    <property type="nucleotide sequence ID" value="NZ_BAAAJF010000028.1"/>
</dbReference>
<sequence>MTAPHEFDAIVVGAGINGMTAAALLAREGWSVALLDSADEIGGFIGSAELIRPGYVHDIWSSWHPLFITGPAYAKLGPDLHRHGLAYANTDDALTASVADDGSVTMAWRDPAATAAQFADQADGAAYLAALNRFGAHVGAIGGLLGSELRGTALVRHTLGLARPGGTTELEAYARDVATSGRAWCRREFRGHEVDHLWAPWLLHAGLAPDNASGGLMMPVLAASMHGAGLPVVVGGAGRFVAAFRALLEELGVTVRTGTRVHAIDVTGGRATGVRAATAEGEVRLRATRAVLASVTPSALYLDLLPTGTVPAAARRDAVGYRAGRAAAQLHLALSGPVPWNDERLATVPLLHLSDGSAGTAIACAEAEAGLLPRRPTVVVGQQHVLDPSRVPEGAATLWLQLQELPRRLVGDAAGEIDTSEGWSSAVVEAFADRVIARIERHAPGLGSRILGRHLVGPAELEARNANAIDGDPYGGATELDQNLMWRPGPATARHKTVVPGLWHIGASTHPGPGLGGGSGHLVAEQLTRPSRGATVLDGARRAVNRRRGTAAAT</sequence>
<dbReference type="InterPro" id="IPR002937">
    <property type="entry name" value="Amino_oxidase"/>
</dbReference>
<dbReference type="SUPFAM" id="SSF51905">
    <property type="entry name" value="FAD/NAD(P)-binding domain"/>
    <property type="match status" value="1"/>
</dbReference>
<gene>
    <name evidence="5" type="ORF">MMF94_30580</name>
</gene>
<evidence type="ECO:0000256" key="1">
    <source>
        <dbReference type="ARBA" id="ARBA00037217"/>
    </source>
</evidence>
<dbReference type="Pfam" id="PF01593">
    <property type="entry name" value="Amino_oxidase"/>
    <property type="match status" value="1"/>
</dbReference>
<accession>A0ABS9TNG3</accession>
<protein>
    <recommendedName>
        <fullName evidence="3">Pyridine nucleotide-disulfide oxidoreductase domain-containing protein 2</fullName>
    </recommendedName>
</protein>
<dbReference type="Gene3D" id="3.50.50.60">
    <property type="entry name" value="FAD/NAD(P)-binding domain"/>
    <property type="match status" value="2"/>
</dbReference>
<organism evidence="5 6">
    <name type="scientific">Pseudonocardia alaniniphila</name>
    <dbReference type="NCBI Taxonomy" id="75291"/>
    <lineage>
        <taxon>Bacteria</taxon>
        <taxon>Bacillati</taxon>
        <taxon>Actinomycetota</taxon>
        <taxon>Actinomycetes</taxon>
        <taxon>Pseudonocardiales</taxon>
        <taxon>Pseudonocardiaceae</taxon>
        <taxon>Pseudonocardia</taxon>
    </lineage>
</organism>